<gene>
    <name evidence="1" type="ORF">S01H4_50537</name>
</gene>
<accession>X1BB72</accession>
<name>X1BB72_9ZZZZ</name>
<evidence type="ECO:0000313" key="1">
    <source>
        <dbReference type="EMBL" id="GAG92315.1"/>
    </source>
</evidence>
<reference evidence="1" key="1">
    <citation type="journal article" date="2014" name="Front. Microbiol.">
        <title>High frequency of phylogenetically diverse reductive dehalogenase-homologous genes in deep subseafloor sedimentary metagenomes.</title>
        <authorList>
            <person name="Kawai M."/>
            <person name="Futagami T."/>
            <person name="Toyoda A."/>
            <person name="Takaki Y."/>
            <person name="Nishi S."/>
            <person name="Hori S."/>
            <person name="Arai W."/>
            <person name="Tsubouchi T."/>
            <person name="Morono Y."/>
            <person name="Uchiyama I."/>
            <person name="Ito T."/>
            <person name="Fujiyama A."/>
            <person name="Inagaki F."/>
            <person name="Takami H."/>
        </authorList>
    </citation>
    <scope>NUCLEOTIDE SEQUENCE</scope>
    <source>
        <strain evidence="1">Expedition CK06-06</strain>
    </source>
</reference>
<dbReference type="EMBL" id="BART01028703">
    <property type="protein sequence ID" value="GAG92315.1"/>
    <property type="molecule type" value="Genomic_DNA"/>
</dbReference>
<sequence length="105" mass="11643">VNPADTEMKDCWLVYTNARGISTNLEYTASSVLTDNTATWAPDSLIGLQLNPNTNQDITFTIVDNTENTITVTEDITIVANIGDNYIVYFAFGQEIEVKSKCIRC</sequence>
<comment type="caution">
    <text evidence="1">The sequence shown here is derived from an EMBL/GenBank/DDBJ whole genome shotgun (WGS) entry which is preliminary data.</text>
</comment>
<proteinExistence type="predicted"/>
<dbReference type="AlphaFoldDB" id="X1BB72"/>
<organism evidence="1">
    <name type="scientific">marine sediment metagenome</name>
    <dbReference type="NCBI Taxonomy" id="412755"/>
    <lineage>
        <taxon>unclassified sequences</taxon>
        <taxon>metagenomes</taxon>
        <taxon>ecological metagenomes</taxon>
    </lineage>
</organism>
<feature type="non-terminal residue" evidence="1">
    <location>
        <position position="1"/>
    </location>
</feature>
<protein>
    <submittedName>
        <fullName evidence="1">Uncharacterized protein</fullName>
    </submittedName>
</protein>